<dbReference type="RefSeq" id="WP_184952239.1">
    <property type="nucleotide sequence ID" value="NZ_BOMC01000056.1"/>
</dbReference>
<comment type="caution">
    <text evidence="1">The sequence shown here is derived from an EMBL/GenBank/DDBJ whole genome shotgun (WGS) entry which is preliminary data.</text>
</comment>
<accession>A0A7W7CUQ8</accession>
<dbReference type="Proteomes" id="UP000542742">
    <property type="component" value="Unassembled WGS sequence"/>
</dbReference>
<sequence length="133" mass="14324">MLWTPKTKPLGAEWTPAHRIADAGTLVADLATAAVPWLAATRDPRALPEAVSDGLLRPWAFAQDLLEYLVSQDQPGPAEALIGRYLSISAAHQESFAEGRRLARAGRRPDWHTTPAFGWSCEVLGLTGPRSGG</sequence>
<evidence type="ECO:0000313" key="1">
    <source>
        <dbReference type="EMBL" id="MBB4693648.1"/>
    </source>
</evidence>
<keyword evidence="2" id="KW-1185">Reference proteome</keyword>
<reference evidence="1 2" key="1">
    <citation type="submission" date="2020-08" db="EMBL/GenBank/DDBJ databases">
        <title>Sequencing the genomes of 1000 actinobacteria strains.</title>
        <authorList>
            <person name="Klenk H.-P."/>
        </authorList>
    </citation>
    <scope>NUCLEOTIDE SEQUENCE [LARGE SCALE GENOMIC DNA]</scope>
    <source>
        <strain evidence="1 2">DSM 45518</strain>
    </source>
</reference>
<dbReference type="EMBL" id="JACHMF010000001">
    <property type="protein sequence ID" value="MBB4693648.1"/>
    <property type="molecule type" value="Genomic_DNA"/>
</dbReference>
<proteinExistence type="predicted"/>
<organism evidence="1 2">
    <name type="scientific">Paractinoplanes abujensis</name>
    <dbReference type="NCBI Taxonomy" id="882441"/>
    <lineage>
        <taxon>Bacteria</taxon>
        <taxon>Bacillati</taxon>
        <taxon>Actinomycetota</taxon>
        <taxon>Actinomycetes</taxon>
        <taxon>Micromonosporales</taxon>
        <taxon>Micromonosporaceae</taxon>
        <taxon>Paractinoplanes</taxon>
    </lineage>
</organism>
<gene>
    <name evidence="1" type="ORF">BKA14_003796</name>
</gene>
<name>A0A7W7CUQ8_9ACTN</name>
<dbReference type="AlphaFoldDB" id="A0A7W7CUQ8"/>
<protein>
    <submittedName>
        <fullName evidence="1">Uncharacterized protein</fullName>
    </submittedName>
</protein>
<evidence type="ECO:0000313" key="2">
    <source>
        <dbReference type="Proteomes" id="UP000542742"/>
    </source>
</evidence>